<dbReference type="InterPro" id="IPR001647">
    <property type="entry name" value="HTH_TetR"/>
</dbReference>
<dbReference type="OrthoDB" id="270177at2"/>
<keyword evidence="2 4" id="KW-0238">DNA-binding</keyword>
<dbReference type="InterPro" id="IPR009057">
    <property type="entry name" value="Homeodomain-like_sf"/>
</dbReference>
<gene>
    <name evidence="6" type="ORF">PRCB_02860</name>
</gene>
<evidence type="ECO:0000256" key="4">
    <source>
        <dbReference type="PROSITE-ProRule" id="PRU00335"/>
    </source>
</evidence>
<dbReference type="STRING" id="1076549.HA45_19330"/>
<organism evidence="6 7">
    <name type="scientific">Pantoea rodasii</name>
    <dbReference type="NCBI Taxonomy" id="1076549"/>
    <lineage>
        <taxon>Bacteria</taxon>
        <taxon>Pseudomonadati</taxon>
        <taxon>Pseudomonadota</taxon>
        <taxon>Gammaproteobacteria</taxon>
        <taxon>Enterobacterales</taxon>
        <taxon>Erwiniaceae</taxon>
        <taxon>Pantoea</taxon>
    </lineage>
</organism>
<keyword evidence="7" id="KW-1185">Reference proteome</keyword>
<dbReference type="SUPFAM" id="SSF48498">
    <property type="entry name" value="Tetracyclin repressor-like, C-terminal domain"/>
    <property type="match status" value="1"/>
</dbReference>
<protein>
    <submittedName>
        <fullName evidence="6">TetR family transcriptional regulator</fullName>
    </submittedName>
</protein>
<evidence type="ECO:0000256" key="3">
    <source>
        <dbReference type="ARBA" id="ARBA00023163"/>
    </source>
</evidence>
<keyword evidence="3" id="KW-0804">Transcription</keyword>
<name>A0A2M9WHD7_9GAMM</name>
<accession>A0A2M9WHD7</accession>
<evidence type="ECO:0000259" key="5">
    <source>
        <dbReference type="PROSITE" id="PS50977"/>
    </source>
</evidence>
<dbReference type="AlphaFoldDB" id="A0A2M9WHD7"/>
<evidence type="ECO:0000256" key="1">
    <source>
        <dbReference type="ARBA" id="ARBA00023015"/>
    </source>
</evidence>
<sequence>MAKMGRPRTFDRDQAIEQAMYLFWQQGYESTSLSQLKASINNGISAPSFYAAFGSKEALFRECVQRYLATFGQVTEFLWDTRLTGREAVETSLRRSAQMQCEPDHPTGCMVGLGAMSATSVEHASVVEPLTRSRDRTRAGITAAIERAVAAGELRPDVDVRALGASMSTFMFGLSIQARDGASIEDLNKAISQMMWVWDANR</sequence>
<dbReference type="Proteomes" id="UP000232062">
    <property type="component" value="Unassembled WGS sequence"/>
</dbReference>
<dbReference type="GO" id="GO:0003677">
    <property type="term" value="F:DNA binding"/>
    <property type="evidence" value="ECO:0007669"/>
    <property type="project" value="UniProtKB-UniRule"/>
</dbReference>
<feature type="DNA-binding region" description="H-T-H motif" evidence="4">
    <location>
        <begin position="34"/>
        <end position="53"/>
    </location>
</feature>
<evidence type="ECO:0000256" key="2">
    <source>
        <dbReference type="ARBA" id="ARBA00023125"/>
    </source>
</evidence>
<dbReference type="Pfam" id="PF00440">
    <property type="entry name" value="TetR_N"/>
    <property type="match status" value="1"/>
</dbReference>
<dbReference type="SUPFAM" id="SSF46689">
    <property type="entry name" value="Homeodomain-like"/>
    <property type="match status" value="1"/>
</dbReference>
<dbReference type="InterPro" id="IPR036271">
    <property type="entry name" value="Tet_transcr_reg_TetR-rel_C_sf"/>
</dbReference>
<dbReference type="RefSeq" id="WP_100700245.1">
    <property type="nucleotide sequence ID" value="NZ_MLFP01000019.1"/>
</dbReference>
<reference evidence="6 7" key="1">
    <citation type="submission" date="2017-11" db="EMBL/GenBank/DDBJ databases">
        <title>The genome sequence of Pantoea rodasii DSM 26611.</title>
        <authorList>
            <person name="Gao J."/>
            <person name="Mao X."/>
            <person name="Sun J."/>
        </authorList>
    </citation>
    <scope>NUCLEOTIDE SEQUENCE [LARGE SCALE GENOMIC DNA]</scope>
    <source>
        <strain evidence="6 7">DSM 26611</strain>
    </source>
</reference>
<comment type="caution">
    <text evidence="6">The sequence shown here is derived from an EMBL/GenBank/DDBJ whole genome shotgun (WGS) entry which is preliminary data.</text>
</comment>
<proteinExistence type="predicted"/>
<dbReference type="EMBL" id="PIQI01000009">
    <property type="protein sequence ID" value="PJZ06971.1"/>
    <property type="molecule type" value="Genomic_DNA"/>
</dbReference>
<dbReference type="Gene3D" id="1.10.357.10">
    <property type="entry name" value="Tetracycline Repressor, domain 2"/>
    <property type="match status" value="1"/>
</dbReference>
<dbReference type="InterPro" id="IPR011075">
    <property type="entry name" value="TetR_C"/>
</dbReference>
<evidence type="ECO:0000313" key="7">
    <source>
        <dbReference type="Proteomes" id="UP000232062"/>
    </source>
</evidence>
<dbReference type="Pfam" id="PF16925">
    <property type="entry name" value="TetR_C_13"/>
    <property type="match status" value="1"/>
</dbReference>
<evidence type="ECO:0000313" key="6">
    <source>
        <dbReference type="EMBL" id="PJZ06971.1"/>
    </source>
</evidence>
<keyword evidence="1" id="KW-0805">Transcription regulation</keyword>
<feature type="domain" description="HTH tetR-type" evidence="5">
    <location>
        <begin position="9"/>
        <end position="71"/>
    </location>
</feature>
<dbReference type="PANTHER" id="PTHR47506:SF1">
    <property type="entry name" value="HTH-TYPE TRANSCRIPTIONAL REGULATOR YJDC"/>
    <property type="match status" value="1"/>
</dbReference>
<dbReference type="Gene3D" id="1.10.10.60">
    <property type="entry name" value="Homeodomain-like"/>
    <property type="match status" value="1"/>
</dbReference>
<dbReference type="PROSITE" id="PS50977">
    <property type="entry name" value="HTH_TETR_2"/>
    <property type="match status" value="1"/>
</dbReference>
<dbReference type="PANTHER" id="PTHR47506">
    <property type="entry name" value="TRANSCRIPTIONAL REGULATORY PROTEIN"/>
    <property type="match status" value="1"/>
</dbReference>